<gene>
    <name evidence="1" type="ORF">LCGC14_0317900</name>
</gene>
<dbReference type="EMBL" id="LAZR01000213">
    <property type="protein sequence ID" value="KKN81531.1"/>
    <property type="molecule type" value="Genomic_DNA"/>
</dbReference>
<organism evidence="1">
    <name type="scientific">marine sediment metagenome</name>
    <dbReference type="NCBI Taxonomy" id="412755"/>
    <lineage>
        <taxon>unclassified sequences</taxon>
        <taxon>metagenomes</taxon>
        <taxon>ecological metagenomes</taxon>
    </lineage>
</organism>
<protein>
    <submittedName>
        <fullName evidence="1">Uncharacterized protein</fullName>
    </submittedName>
</protein>
<reference evidence="1" key="1">
    <citation type="journal article" date="2015" name="Nature">
        <title>Complex archaea that bridge the gap between prokaryotes and eukaryotes.</title>
        <authorList>
            <person name="Spang A."/>
            <person name="Saw J.H."/>
            <person name="Jorgensen S.L."/>
            <person name="Zaremba-Niedzwiedzka K."/>
            <person name="Martijn J."/>
            <person name="Lind A.E."/>
            <person name="van Eijk R."/>
            <person name="Schleper C."/>
            <person name="Guy L."/>
            <person name="Ettema T.J."/>
        </authorList>
    </citation>
    <scope>NUCLEOTIDE SEQUENCE</scope>
</reference>
<sequence length="39" mass="4249">MYVIAGTPKGCGEVSSDEMAKVYKGLLKMVEAEPWEATE</sequence>
<comment type="caution">
    <text evidence="1">The sequence shown here is derived from an EMBL/GenBank/DDBJ whole genome shotgun (WGS) entry which is preliminary data.</text>
</comment>
<dbReference type="AlphaFoldDB" id="A0A0F9W784"/>
<proteinExistence type="predicted"/>
<name>A0A0F9W784_9ZZZZ</name>
<evidence type="ECO:0000313" key="1">
    <source>
        <dbReference type="EMBL" id="KKN81531.1"/>
    </source>
</evidence>
<accession>A0A0F9W784</accession>